<gene>
    <name evidence="2" type="ORF">EGW08_012226</name>
</gene>
<dbReference type="AlphaFoldDB" id="A0A433TEM6"/>
<feature type="region of interest" description="Disordered" evidence="1">
    <location>
        <begin position="205"/>
        <end position="284"/>
    </location>
</feature>
<comment type="caution">
    <text evidence="2">The sequence shown here is derived from an EMBL/GenBank/DDBJ whole genome shotgun (WGS) entry which is preliminary data.</text>
</comment>
<accession>A0A433TEM6</accession>
<name>A0A433TEM6_ELYCH</name>
<dbReference type="OrthoDB" id="10550723at2759"/>
<feature type="compositionally biased region" description="Low complexity" evidence="1">
    <location>
        <begin position="85"/>
        <end position="99"/>
    </location>
</feature>
<proteinExistence type="predicted"/>
<feature type="compositionally biased region" description="Basic residues" evidence="1">
    <location>
        <begin position="115"/>
        <end position="130"/>
    </location>
</feature>
<organism evidence="2 3">
    <name type="scientific">Elysia chlorotica</name>
    <name type="common">Eastern emerald elysia</name>
    <name type="synonym">Sea slug</name>
    <dbReference type="NCBI Taxonomy" id="188477"/>
    <lineage>
        <taxon>Eukaryota</taxon>
        <taxon>Metazoa</taxon>
        <taxon>Spiralia</taxon>
        <taxon>Lophotrochozoa</taxon>
        <taxon>Mollusca</taxon>
        <taxon>Gastropoda</taxon>
        <taxon>Heterobranchia</taxon>
        <taxon>Euthyneura</taxon>
        <taxon>Panpulmonata</taxon>
        <taxon>Sacoglossa</taxon>
        <taxon>Placobranchoidea</taxon>
        <taxon>Plakobranchidae</taxon>
        <taxon>Elysia</taxon>
    </lineage>
</organism>
<sequence length="310" mass="33059">MANDGSTAFRSALSASSGAIRRLTRSKSKQKAGLAECPPASALGYPVNGGGGNGYGGGAADTRKSGARPTRSRSWSIFRWSGKRASSNSAVSLSISSAAGLRDSETNQGEEAAKDRRHTFSFPKRQHHQQHPLQPEPEPVAPPTAQSIRQLMDPEQSVPVSPVSMRRHHSVPRQHRRQEQRPTLRHLAQDVIVLATNGILATPPASMFRAPGGHSPASLSPSGSPYSDRPGAAGFRVSPKTSPRQAKRGFYGSPSLSSPKIRRGSPKHSPNIRRGSPKHSPKTVKAGLCLTLSTQGEKLLCGLSVKKNRS</sequence>
<feature type="compositionally biased region" description="Basic residues" evidence="1">
    <location>
        <begin position="165"/>
        <end position="176"/>
    </location>
</feature>
<evidence type="ECO:0000256" key="1">
    <source>
        <dbReference type="SAM" id="MobiDB-lite"/>
    </source>
</evidence>
<reference evidence="2 3" key="1">
    <citation type="submission" date="2019-01" db="EMBL/GenBank/DDBJ databases">
        <title>A draft genome assembly of the solar-powered sea slug Elysia chlorotica.</title>
        <authorList>
            <person name="Cai H."/>
            <person name="Li Q."/>
            <person name="Fang X."/>
            <person name="Li J."/>
            <person name="Curtis N.E."/>
            <person name="Altenburger A."/>
            <person name="Shibata T."/>
            <person name="Feng M."/>
            <person name="Maeda T."/>
            <person name="Schwartz J.A."/>
            <person name="Shigenobu S."/>
            <person name="Lundholm N."/>
            <person name="Nishiyama T."/>
            <person name="Yang H."/>
            <person name="Hasebe M."/>
            <person name="Li S."/>
            <person name="Pierce S.K."/>
            <person name="Wang J."/>
        </authorList>
    </citation>
    <scope>NUCLEOTIDE SEQUENCE [LARGE SCALE GENOMIC DNA]</scope>
    <source>
        <strain evidence="2">EC2010</strain>
        <tissue evidence="2">Whole organism of an adult</tissue>
    </source>
</reference>
<feature type="region of interest" description="Disordered" evidence="1">
    <location>
        <begin position="1"/>
        <end position="183"/>
    </location>
</feature>
<protein>
    <submittedName>
        <fullName evidence="2">Uncharacterized protein</fullName>
    </submittedName>
</protein>
<evidence type="ECO:0000313" key="2">
    <source>
        <dbReference type="EMBL" id="RUS80018.1"/>
    </source>
</evidence>
<feature type="compositionally biased region" description="Polar residues" evidence="1">
    <location>
        <begin position="1"/>
        <end position="17"/>
    </location>
</feature>
<dbReference type="Proteomes" id="UP000271974">
    <property type="component" value="Unassembled WGS sequence"/>
</dbReference>
<keyword evidence="3" id="KW-1185">Reference proteome</keyword>
<feature type="compositionally biased region" description="Gly residues" evidence="1">
    <location>
        <begin position="47"/>
        <end position="59"/>
    </location>
</feature>
<evidence type="ECO:0000313" key="3">
    <source>
        <dbReference type="Proteomes" id="UP000271974"/>
    </source>
</evidence>
<dbReference type="EMBL" id="RQTK01000415">
    <property type="protein sequence ID" value="RUS80018.1"/>
    <property type="molecule type" value="Genomic_DNA"/>
</dbReference>